<accession>A0A427AFE3</accession>
<sequence length="518" mass="57398">MSTLGRPRRPLRRRRCGFGHEGELGHLYCGLAEKVNSGTGALAWLGRSTRAQAFWLSREGQLGHIHSGLAEKVNSSTCTLASPRRSTRAHALWLLISRMTVVDLQFTWLLSGAMWLIHVDGPCGWPTKVSLLLSSSHLIFSAFSNLISSYPLQSVSNQVGMASSGSSSDVRFVPFVRSRGTSLGNLKANTSGSSSGVPSPIDAKSLRNLDVMKACHDIDSIVTEESLDAIQQCYSILGEYALRAPLPKQHPYNPSSSELSISVDALEAGLRFSLHPLIEECLGWWRISSSQDAEDVYRETYFSTPSYQFTTGGRGGSCGTRIDSDSGCDPEKVYKESTVSSEELAPHVYQRPKSMKDLCRTAIRKNDEGYNVLHMVDLSSKDLDSEKQADGQTCRIQRKYGMTLGRCDPEQVAAVEQWASAAEQQDVNLQTNNGKLMAQLVEVTQRMELSNKELNDVRADLTDAQRQLKEQRSGCWKVNDDLSKAVKEIDALKVELPKKSIVDNKESVRFRWGLRRMG</sequence>
<evidence type="ECO:0000313" key="3">
    <source>
        <dbReference type="Proteomes" id="UP000287651"/>
    </source>
</evidence>
<organism evidence="2 3">
    <name type="scientific">Ensete ventricosum</name>
    <name type="common">Abyssinian banana</name>
    <name type="synonym">Musa ensete</name>
    <dbReference type="NCBI Taxonomy" id="4639"/>
    <lineage>
        <taxon>Eukaryota</taxon>
        <taxon>Viridiplantae</taxon>
        <taxon>Streptophyta</taxon>
        <taxon>Embryophyta</taxon>
        <taxon>Tracheophyta</taxon>
        <taxon>Spermatophyta</taxon>
        <taxon>Magnoliopsida</taxon>
        <taxon>Liliopsida</taxon>
        <taxon>Zingiberales</taxon>
        <taxon>Musaceae</taxon>
        <taxon>Ensete</taxon>
    </lineage>
</organism>
<evidence type="ECO:0000313" key="2">
    <source>
        <dbReference type="EMBL" id="RRT74963.1"/>
    </source>
</evidence>
<comment type="caution">
    <text evidence="2">The sequence shown here is derived from an EMBL/GenBank/DDBJ whole genome shotgun (WGS) entry which is preliminary data.</text>
</comment>
<reference evidence="2 3" key="1">
    <citation type="journal article" date="2014" name="Agronomy (Basel)">
        <title>A Draft Genome Sequence for Ensete ventricosum, the Drought-Tolerant Tree Against Hunger.</title>
        <authorList>
            <person name="Harrison J."/>
            <person name="Moore K.A."/>
            <person name="Paszkiewicz K."/>
            <person name="Jones T."/>
            <person name="Grant M."/>
            <person name="Ambacheew D."/>
            <person name="Muzemil S."/>
            <person name="Studholme D.J."/>
        </authorList>
    </citation>
    <scope>NUCLEOTIDE SEQUENCE [LARGE SCALE GENOMIC DNA]</scope>
</reference>
<protein>
    <submittedName>
        <fullName evidence="2">Uncharacterized protein</fullName>
    </submittedName>
</protein>
<feature type="coiled-coil region" evidence="1">
    <location>
        <begin position="440"/>
        <end position="474"/>
    </location>
</feature>
<keyword evidence="1" id="KW-0175">Coiled coil</keyword>
<evidence type="ECO:0000256" key="1">
    <source>
        <dbReference type="SAM" id="Coils"/>
    </source>
</evidence>
<proteinExistence type="predicted"/>
<name>A0A427AFE3_ENSVE</name>
<dbReference type="EMBL" id="AMZH03002622">
    <property type="protein sequence ID" value="RRT74963.1"/>
    <property type="molecule type" value="Genomic_DNA"/>
</dbReference>
<dbReference type="AlphaFoldDB" id="A0A427AFE3"/>
<dbReference type="Proteomes" id="UP000287651">
    <property type="component" value="Unassembled WGS sequence"/>
</dbReference>
<gene>
    <name evidence="2" type="ORF">B296_00020713</name>
</gene>